<feature type="compositionally biased region" description="Low complexity" evidence="2">
    <location>
        <begin position="124"/>
        <end position="151"/>
    </location>
</feature>
<accession>A0A179FH69</accession>
<sequence>MTAFLLSICALDRCLTLFDEYRHLNQGQILTALVPRAAPVRRRRAIVAQHRASSTPFSIQRRKHHVRHSSRHSLSKVTRRHLDMASHSEIRRRSSAADRAPIEPSVIGSAVCAATSTFAPAPEPALSSTPLTTTTATSTATPIATPIATPSHTGKINKHRSLDGSTMPPPPLPTDKMAPSPSTKRHSRTDSSSRIPNRLSLTLPIALPTSDPSRPTPSTTSATPSSMPPTPQQHSALPSPSNVNEFIVTIAAKERKVLELREALAREEAELAALKKKFSSVDAFHKQEISYHDSGSRNATPTGDGGVHSPRYSVDMDRRSLLLQNQSTPTQNRRAAFRGRHARTLSLLSPVRTNSEFSVLEDKNGDESHPSPLLDRRASQAGNPTLAKRASWQPRTQQNSPVVPQLVEDFKLGFRAFVEDIRQITIGDEPVHGQTGSQGHHRAGSMSQAGPSDQPKSRNSYIAPRTSSPLGASPSVTAPPTPVGNQKEATLEKPRPAKNKHFSWTPLGFDSMDDTDWANWESPVPVKSTRWSGSTVHSGVMDDIQSIPENEEHTTPVKPKNVDTPILSPNKLEEILPNVVNRLSPSNIKRTANSLLDEWEKSLVAPTSSEQANKENSTATATTV</sequence>
<dbReference type="OrthoDB" id="4097086at2759"/>
<dbReference type="Pfam" id="PF13257">
    <property type="entry name" value="DUF4048"/>
    <property type="match status" value="1"/>
</dbReference>
<feature type="compositionally biased region" description="Basic and acidic residues" evidence="2">
    <location>
        <begin position="360"/>
        <end position="378"/>
    </location>
</feature>
<feature type="region of interest" description="Disordered" evidence="2">
    <location>
        <begin position="605"/>
        <end position="624"/>
    </location>
</feature>
<organism evidence="4 5">
    <name type="scientific">Pochonia chlamydosporia 170</name>
    <dbReference type="NCBI Taxonomy" id="1380566"/>
    <lineage>
        <taxon>Eukaryota</taxon>
        <taxon>Fungi</taxon>
        <taxon>Dikarya</taxon>
        <taxon>Ascomycota</taxon>
        <taxon>Pezizomycotina</taxon>
        <taxon>Sordariomycetes</taxon>
        <taxon>Hypocreomycetidae</taxon>
        <taxon>Hypocreales</taxon>
        <taxon>Clavicipitaceae</taxon>
        <taxon>Pochonia</taxon>
    </lineage>
</organism>
<feature type="coiled-coil region" evidence="1">
    <location>
        <begin position="250"/>
        <end position="277"/>
    </location>
</feature>
<dbReference type="Proteomes" id="UP000078397">
    <property type="component" value="Unassembled WGS sequence"/>
</dbReference>
<evidence type="ECO:0000256" key="2">
    <source>
        <dbReference type="SAM" id="MobiDB-lite"/>
    </source>
</evidence>
<feature type="compositionally biased region" description="Polar residues" evidence="2">
    <location>
        <begin position="457"/>
        <end position="476"/>
    </location>
</feature>
<keyword evidence="5" id="KW-1185">Reference proteome</keyword>
<feature type="region of interest" description="Disordered" evidence="2">
    <location>
        <begin position="291"/>
        <end position="312"/>
    </location>
</feature>
<comment type="caution">
    <text evidence="4">The sequence shown here is derived from an EMBL/GenBank/DDBJ whole genome shotgun (WGS) entry which is preliminary data.</text>
</comment>
<feature type="region of interest" description="Disordered" evidence="2">
    <location>
        <begin position="428"/>
        <end position="501"/>
    </location>
</feature>
<feature type="region of interest" description="Disordered" evidence="2">
    <location>
        <begin position="358"/>
        <end position="400"/>
    </location>
</feature>
<dbReference type="RefSeq" id="XP_022284286.1">
    <property type="nucleotide sequence ID" value="XM_022428482.1"/>
</dbReference>
<keyword evidence="1" id="KW-0175">Coiled coil</keyword>
<evidence type="ECO:0000256" key="1">
    <source>
        <dbReference type="SAM" id="Coils"/>
    </source>
</evidence>
<evidence type="ECO:0000313" key="5">
    <source>
        <dbReference type="Proteomes" id="UP000078397"/>
    </source>
</evidence>
<evidence type="ECO:0000313" key="4">
    <source>
        <dbReference type="EMBL" id="OAQ64630.2"/>
    </source>
</evidence>
<feature type="domain" description="DUF4048" evidence="3">
    <location>
        <begin position="341"/>
        <end position="469"/>
    </location>
</feature>
<dbReference type="AlphaFoldDB" id="A0A179FH69"/>
<feature type="region of interest" description="Disordered" evidence="2">
    <location>
        <begin position="121"/>
        <end position="240"/>
    </location>
</feature>
<dbReference type="KEGG" id="pchm:VFPPC_05886"/>
<name>A0A179FH69_METCM</name>
<dbReference type="STRING" id="1380566.A0A179FH69"/>
<protein>
    <recommendedName>
        <fullName evidence="3">DUF4048 domain-containing protein</fullName>
    </recommendedName>
</protein>
<dbReference type="EMBL" id="LSBJ02000005">
    <property type="protein sequence ID" value="OAQ64630.2"/>
    <property type="molecule type" value="Genomic_DNA"/>
</dbReference>
<evidence type="ECO:0000259" key="3">
    <source>
        <dbReference type="Pfam" id="PF13257"/>
    </source>
</evidence>
<dbReference type="InterPro" id="IPR025122">
    <property type="entry name" value="DUF4048"/>
</dbReference>
<dbReference type="GeneID" id="28848999"/>
<proteinExistence type="predicted"/>
<gene>
    <name evidence="4" type="ORF">VFPPC_05886</name>
</gene>
<feature type="compositionally biased region" description="Low complexity" evidence="2">
    <location>
        <begin position="208"/>
        <end position="225"/>
    </location>
</feature>
<reference evidence="4 5" key="1">
    <citation type="journal article" date="2016" name="PLoS Pathog.">
        <title>Biosynthesis of antibiotic leucinostatins in bio-control fungus Purpureocillium lilacinum and their inhibition on phytophthora revealed by genome mining.</title>
        <authorList>
            <person name="Wang G."/>
            <person name="Liu Z."/>
            <person name="Lin R."/>
            <person name="Li E."/>
            <person name="Mao Z."/>
            <person name="Ling J."/>
            <person name="Yang Y."/>
            <person name="Yin W.B."/>
            <person name="Xie B."/>
        </authorList>
    </citation>
    <scope>NUCLEOTIDE SEQUENCE [LARGE SCALE GENOMIC DNA]</scope>
    <source>
        <strain evidence="4">170</strain>
    </source>
</reference>